<dbReference type="Pfam" id="PF00373">
    <property type="entry name" value="FERM_M"/>
    <property type="match status" value="1"/>
</dbReference>
<gene>
    <name evidence="5" type="ORF">IscW_ISCW013392</name>
</gene>
<organism>
    <name type="scientific">Ixodes scapularis</name>
    <name type="common">Black-legged tick</name>
    <name type="synonym">Deer tick</name>
    <dbReference type="NCBI Taxonomy" id="6945"/>
    <lineage>
        <taxon>Eukaryota</taxon>
        <taxon>Metazoa</taxon>
        <taxon>Ecdysozoa</taxon>
        <taxon>Arthropoda</taxon>
        <taxon>Chelicerata</taxon>
        <taxon>Arachnida</taxon>
        <taxon>Acari</taxon>
        <taxon>Parasitiformes</taxon>
        <taxon>Ixodida</taxon>
        <taxon>Ixodoidea</taxon>
        <taxon>Ixodidae</taxon>
        <taxon>Ixodinae</taxon>
        <taxon>Ixodes</taxon>
    </lineage>
</organism>
<dbReference type="CDD" id="cd06769">
    <property type="entry name" value="PDZ_FRMPD1_3_4-like"/>
    <property type="match status" value="1"/>
</dbReference>
<proteinExistence type="evidence at protein level"/>
<evidence type="ECO:0000313" key="6">
    <source>
        <dbReference type="EnsemblMetazoa" id="ISCW013392-PA"/>
    </source>
</evidence>
<name>B7QEH6_IXOSC</name>
<dbReference type="InterPro" id="IPR019749">
    <property type="entry name" value="Band_41_domain"/>
</dbReference>
<dbReference type="GO" id="GO:0071944">
    <property type="term" value="C:cell periphery"/>
    <property type="evidence" value="ECO:0007669"/>
    <property type="project" value="UniProtKB-ARBA"/>
</dbReference>
<dbReference type="OrthoDB" id="5859304at2759"/>
<feature type="region of interest" description="Disordered" evidence="1">
    <location>
        <begin position="908"/>
        <end position="932"/>
    </location>
</feature>
<dbReference type="SMART" id="SM00295">
    <property type="entry name" value="B41"/>
    <property type="match status" value="1"/>
</dbReference>
<dbReference type="InterPro" id="IPR036020">
    <property type="entry name" value="WW_dom_sf"/>
</dbReference>
<feature type="domain" description="WW" evidence="2">
    <location>
        <begin position="27"/>
        <end position="60"/>
    </location>
</feature>
<evidence type="ECO:0000259" key="2">
    <source>
        <dbReference type="PROSITE" id="PS50020"/>
    </source>
</evidence>
<dbReference type="VEuPathDB" id="VectorBase:ISCI013392"/>
<feature type="region of interest" description="Disordered" evidence="1">
    <location>
        <begin position="787"/>
        <end position="845"/>
    </location>
</feature>
<dbReference type="PROSITE" id="PS01159">
    <property type="entry name" value="WW_DOMAIN_1"/>
    <property type="match status" value="1"/>
</dbReference>
<dbReference type="CDD" id="cd00201">
    <property type="entry name" value="WW"/>
    <property type="match status" value="1"/>
</dbReference>
<evidence type="ECO:0000256" key="1">
    <source>
        <dbReference type="SAM" id="MobiDB-lite"/>
    </source>
</evidence>
<protein>
    <recommendedName>
        <fullName evidence="9">FERM and PDZ domain-containing protein 4</fullName>
    </recommendedName>
</protein>
<sequence>MGGFVCSHETRTSSWLPPVDSWSSSCTGLPYGWEAAVDKKGRSYFINHVSKTTTYEDPRKDYEEEPPPSPREVELLRDPQLGFGFVAGSEKPVIVRFVTEGGPSEHKLQPGDQILGINGEDVKCAPREHVIELVKSCKQSVKLVVCQPHVNNTTRKSALLTAAKKAKLKSNPSRVRFAEGVVINGSPLYCPSTFESCVPFLPNVMKVFLENGQTKSFKYDSSTTVQDVLNSLQEKLSVKSMEHFGLVVEHIKSVRRNKLTLLDPKDSLAKARPCTTPSWPTLTFNFAIYCFGSQSQLEGLLNSWDHGGLVSMLVDIVLPEWLTCPFWLQIAARPGAHHLRCLFRVAFVPLDAYDLLQKDPVAFEYLYVQCCNDMVQERFAPELKYDVALKLAALHIHLHALTSGMQGKITIKAVERESGLKRFVPASLLETMKRKELRKLLSHFLKQNQSLCAPGQKQLTPLQAKLHYLKIVGELPSYGAKCFSTCMKDSNMETGILISPKFGISQINSARGAVPIQPVTLAQIAEVSSVTITKDDDLSYAVEISIKDPDKEVCVIAPCFHGSHIVCPTPWSYAPSADDQDGPIVKRVDLAVPPPAYVPCELPDRGMSRSSSREQCSLTSLTNSVDHNMNETSLLQPLSPSRVPRSSALGSLKMETSFEPRSPNGHGFPSDSASSTADESEERLVKFDIMDDDDDDDDEEPILLEVKNEEVLRRVSEMRRMVADAEHYLSDGRPRPSAADMHSESTSSDEREMDCSLEPRGTIKAADSLLLLTQLDDVSEAVNQVAVPDEVSPSESDTDSFGTPNRSPLHRTSRLTGAADPEAPPARTRSGSSFGLHSPDMLPGIGSSDRDLLELLKQLQSNPEIQLPFAEGTLYLDPDIIDLTMIPPPMTPDVELCDASPGTLDLPPTPFSDKGVPRSGTGATELDGGHSMVPPPCSVADSARVVAELDDLCDALTEMRASGDELGCHALFQQLGCEDLETFIASVTIPPPPLPGSGPSDDGNSGVTDDDIAAYIIPPPPPSCEESTQAQNQVLARFERASEDMRRMMMREGGQDGRADDANVAAVGPPPLEALKVFDVLAGYGDLLVTDSSNSSSPNPAVRETDRSSHTYENLDLPPSRNRGGPLLNGGGARDYEEVAFGGEGKPRVPPRLRKTGSAETCVKRDRTGSCDGPEASDSAAAQRQVARSHSWTNLHGLSLARKNSMGKPPLPPGSPSLQSRTGHSTASSADHGRSLARPGSASPRTASPLSPRKTTSPVRAATIGRAGGRSFNGPPTSFGNSNAGDVYTEAGGGDETVPSLFDGVNGCLCSPFATNNPTTPEMPCLVCNRGEALGSALGNENAPDAPFLRAQEQVYTMVLRIDDVARDATALQRSATDTSVGDKFSSARDELVTESRQFVTASKLFVRSATEGAPNVLEHLVTCVALLDRMFAACEMLVLSGGSAWSGLVEQVKAVALAYTRAAGAARKSAQSGANGGAVGSLMHQATDLASALTALMRTLRSFDNS</sequence>
<reference evidence="6" key="2">
    <citation type="submission" date="2020-05" db="UniProtKB">
        <authorList>
            <consortium name="EnsemblMetazoa"/>
        </authorList>
    </citation>
    <scope>IDENTIFICATION</scope>
    <source>
        <strain evidence="6">wikel</strain>
    </source>
</reference>
<dbReference type="EMBL" id="ABJB010190438">
    <property type="status" value="NOT_ANNOTATED_CDS"/>
    <property type="molecule type" value="Genomic_DNA"/>
</dbReference>
<feature type="domain" description="PDZ" evidence="4">
    <location>
        <begin position="72"/>
        <end position="149"/>
    </location>
</feature>
<dbReference type="InterPro" id="IPR019748">
    <property type="entry name" value="FERM_central"/>
</dbReference>
<evidence type="ECO:0000259" key="4">
    <source>
        <dbReference type="PROSITE" id="PS50106"/>
    </source>
</evidence>
<keyword evidence="8" id="KW-1267">Proteomics identification</keyword>
<dbReference type="EnsemblMetazoa" id="ISCW013392-RA">
    <property type="protein sequence ID" value="ISCW013392-PA"/>
    <property type="gene ID" value="ISCW013392"/>
</dbReference>
<dbReference type="Pfam" id="PF00595">
    <property type="entry name" value="PDZ"/>
    <property type="match status" value="1"/>
</dbReference>
<dbReference type="SUPFAM" id="SSF47031">
    <property type="entry name" value="Second domain of FERM"/>
    <property type="match status" value="1"/>
</dbReference>
<dbReference type="PROSITE" id="PS50057">
    <property type="entry name" value="FERM_3"/>
    <property type="match status" value="1"/>
</dbReference>
<evidence type="ECO:0000259" key="3">
    <source>
        <dbReference type="PROSITE" id="PS50057"/>
    </source>
</evidence>
<feature type="compositionally biased region" description="Polar residues" evidence="1">
    <location>
        <begin position="1274"/>
        <end position="1284"/>
    </location>
</feature>
<dbReference type="Gene3D" id="3.10.20.90">
    <property type="entry name" value="Phosphatidylinositol 3-kinase Catalytic Subunit, Chain A, domain 1"/>
    <property type="match status" value="1"/>
</dbReference>
<dbReference type="EMBL" id="ABJB010112932">
    <property type="status" value="NOT_ANNOTATED_CDS"/>
    <property type="molecule type" value="Genomic_DNA"/>
</dbReference>
<dbReference type="InterPro" id="IPR036034">
    <property type="entry name" value="PDZ_sf"/>
</dbReference>
<feature type="compositionally biased region" description="Polar residues" evidence="1">
    <location>
        <begin position="608"/>
        <end position="639"/>
    </location>
</feature>
<dbReference type="GO" id="GO:0048731">
    <property type="term" value="P:system development"/>
    <property type="evidence" value="ECO:0007669"/>
    <property type="project" value="UniProtKB-ARBA"/>
</dbReference>
<dbReference type="PROSITE" id="PS50106">
    <property type="entry name" value="PDZ"/>
    <property type="match status" value="1"/>
</dbReference>
<feature type="region of interest" description="Disordered" evidence="1">
    <location>
        <begin position="991"/>
        <end position="1010"/>
    </location>
</feature>
<dbReference type="InterPro" id="IPR001478">
    <property type="entry name" value="PDZ"/>
</dbReference>
<dbReference type="EMBL" id="ABJB010020303">
    <property type="status" value="NOT_ANNOTATED_CDS"/>
    <property type="molecule type" value="Genomic_DNA"/>
</dbReference>
<dbReference type="PROSITE" id="PS50020">
    <property type="entry name" value="WW_DOMAIN_2"/>
    <property type="match status" value="1"/>
</dbReference>
<dbReference type="InterPro" id="IPR035963">
    <property type="entry name" value="FERM_2"/>
</dbReference>
<dbReference type="SUPFAM" id="SSF51045">
    <property type="entry name" value="WW domain"/>
    <property type="match status" value="1"/>
</dbReference>
<dbReference type="InterPro" id="IPR014352">
    <property type="entry name" value="FERM/acyl-CoA-bd_prot_sf"/>
</dbReference>
<dbReference type="PANTHER" id="PTHR46221:SF3">
    <property type="entry name" value="FERM AND PDZ DOMAIN-CONTAINING PROTEIN 4"/>
    <property type="match status" value="1"/>
</dbReference>
<keyword evidence="7" id="KW-1185">Reference proteome</keyword>
<feature type="region of interest" description="Disordered" evidence="1">
    <location>
        <begin position="1202"/>
        <end position="1285"/>
    </location>
</feature>
<dbReference type="VEuPathDB" id="VectorBase:ISCW013392"/>
<dbReference type="Proteomes" id="UP000001555">
    <property type="component" value="Unassembled WGS sequence"/>
</dbReference>
<dbReference type="InterPro" id="IPR000299">
    <property type="entry name" value="FERM_domain"/>
</dbReference>
<dbReference type="EMBL" id="ABJB010943046">
    <property type="status" value="NOT_ANNOTATED_CDS"/>
    <property type="molecule type" value="Genomic_DNA"/>
</dbReference>
<dbReference type="FunCoup" id="B7QEH6">
    <property type="interactions" value="146"/>
</dbReference>
<dbReference type="Pfam" id="PF00397">
    <property type="entry name" value="WW"/>
    <property type="match status" value="1"/>
</dbReference>
<feature type="compositionally biased region" description="Polar residues" evidence="1">
    <location>
        <begin position="1243"/>
        <end position="1258"/>
    </location>
</feature>
<feature type="compositionally biased region" description="Polar residues" evidence="1">
    <location>
        <begin position="1180"/>
        <end position="1190"/>
    </location>
</feature>
<accession>B7QEH6</accession>
<feature type="region of interest" description="Disordered" evidence="1">
    <location>
        <begin position="726"/>
        <end position="753"/>
    </location>
</feature>
<dbReference type="SMART" id="SM00228">
    <property type="entry name" value="PDZ"/>
    <property type="match status" value="1"/>
</dbReference>
<evidence type="ECO:0008006" key="9">
    <source>
        <dbReference type="Google" id="ProtNLM"/>
    </source>
</evidence>
<dbReference type="FunFam" id="2.30.42.10:FF:000053">
    <property type="entry name" value="FERM and PDZ domain-containing protein 4"/>
    <property type="match status" value="1"/>
</dbReference>
<dbReference type="InParanoid" id="B7QEH6"/>
<reference evidence="5 7" key="1">
    <citation type="submission" date="2008-03" db="EMBL/GenBank/DDBJ databases">
        <title>Annotation of Ixodes scapularis.</title>
        <authorList>
            <consortium name="Ixodes scapularis Genome Project Consortium"/>
            <person name="Caler E."/>
            <person name="Hannick L.I."/>
            <person name="Bidwell S."/>
            <person name="Joardar V."/>
            <person name="Thiagarajan M."/>
            <person name="Amedeo P."/>
            <person name="Galinsky K.J."/>
            <person name="Schobel S."/>
            <person name="Inman J."/>
            <person name="Hostetler J."/>
            <person name="Miller J."/>
            <person name="Hammond M."/>
            <person name="Megy K."/>
            <person name="Lawson D."/>
            <person name="Kodira C."/>
            <person name="Sutton G."/>
            <person name="Meyer J."/>
            <person name="Hill C.A."/>
            <person name="Birren B."/>
            <person name="Nene V."/>
            <person name="Collins F."/>
            <person name="Alarcon-Chaidez F."/>
            <person name="Wikel S."/>
            <person name="Strausberg R."/>
        </authorList>
    </citation>
    <scope>NUCLEOTIDE SEQUENCE [LARGE SCALE GENOMIC DNA]</scope>
    <source>
        <strain evidence="7">Wikel</strain>
        <strain evidence="5">Wikel colony</strain>
    </source>
</reference>
<dbReference type="CDD" id="cd17088">
    <property type="entry name" value="FERM_F1_FRMPD1_like"/>
    <property type="match status" value="1"/>
</dbReference>
<evidence type="ECO:0007829" key="8">
    <source>
        <dbReference type="PeptideAtlas" id="B7QEH6"/>
    </source>
</evidence>
<dbReference type="Gene3D" id="1.20.1420.10">
    <property type="entry name" value="Talin, central domain"/>
    <property type="match status" value="1"/>
</dbReference>
<dbReference type="GO" id="GO:0009887">
    <property type="term" value="P:animal organ morphogenesis"/>
    <property type="evidence" value="ECO:0007669"/>
    <property type="project" value="UniProtKB-ARBA"/>
</dbReference>
<dbReference type="EMBL" id="ABJB010766551">
    <property type="status" value="NOT_ANNOTATED_CDS"/>
    <property type="molecule type" value="Genomic_DNA"/>
</dbReference>
<feature type="region of interest" description="Disordered" evidence="1">
    <location>
        <begin position="600"/>
        <end position="681"/>
    </location>
</feature>
<dbReference type="InterPro" id="IPR001202">
    <property type="entry name" value="WW_dom"/>
</dbReference>
<dbReference type="InterPro" id="IPR029071">
    <property type="entry name" value="Ubiquitin-like_domsf"/>
</dbReference>
<feature type="domain" description="FERM" evidence="3">
    <location>
        <begin position="203"/>
        <end position="581"/>
    </location>
</feature>
<dbReference type="SUPFAM" id="SSF54236">
    <property type="entry name" value="Ubiquitin-like"/>
    <property type="match status" value="1"/>
</dbReference>
<feature type="region of interest" description="Disordered" evidence="1">
    <location>
        <begin position="1089"/>
        <end position="1190"/>
    </location>
</feature>
<dbReference type="EMBL" id="ABJB010981633">
    <property type="status" value="NOT_ANNOTATED_CDS"/>
    <property type="molecule type" value="Genomic_DNA"/>
</dbReference>
<dbReference type="PANTHER" id="PTHR46221">
    <property type="entry name" value="FERM AND PDZ DOMAIN-CONTAINING PROTEIN FAMILY MEMBER"/>
    <property type="match status" value="1"/>
</dbReference>
<feature type="compositionally biased region" description="Polar residues" evidence="1">
    <location>
        <begin position="793"/>
        <end position="806"/>
    </location>
</feature>
<dbReference type="Gene3D" id="2.20.70.10">
    <property type="match status" value="1"/>
</dbReference>
<evidence type="ECO:0000313" key="7">
    <source>
        <dbReference type="Proteomes" id="UP000001555"/>
    </source>
</evidence>
<dbReference type="Gene3D" id="1.20.80.10">
    <property type="match status" value="1"/>
</dbReference>
<dbReference type="VEuPathDB" id="VectorBase:ISCP_035714"/>
<dbReference type="Pfam" id="PF21989">
    <property type="entry name" value="RA_2"/>
    <property type="match status" value="1"/>
</dbReference>
<dbReference type="EMBL" id="ABJB010169773">
    <property type="status" value="NOT_ANNOTATED_CDS"/>
    <property type="molecule type" value="Genomic_DNA"/>
</dbReference>
<dbReference type="EMBL" id="ABJB010062314">
    <property type="status" value="NOT_ANNOTATED_CDS"/>
    <property type="molecule type" value="Genomic_DNA"/>
</dbReference>
<dbReference type="EMBL" id="DS921183">
    <property type="protein sequence ID" value="EEC17248.1"/>
    <property type="molecule type" value="Genomic_DNA"/>
</dbReference>
<dbReference type="SMART" id="SM00456">
    <property type="entry name" value="WW"/>
    <property type="match status" value="1"/>
</dbReference>
<dbReference type="PaxDb" id="6945-B7QEH6"/>
<feature type="compositionally biased region" description="Low complexity" evidence="1">
    <location>
        <begin position="997"/>
        <end position="1006"/>
    </location>
</feature>
<evidence type="ECO:0000313" key="5">
    <source>
        <dbReference type="EMBL" id="EEC17248.1"/>
    </source>
</evidence>
<feature type="compositionally biased region" description="Polar residues" evidence="1">
    <location>
        <begin position="1219"/>
        <end position="1229"/>
    </location>
</feature>
<dbReference type="EMBL" id="ABJB010075338">
    <property type="status" value="NOT_ANNOTATED_CDS"/>
    <property type="molecule type" value="Genomic_DNA"/>
</dbReference>
<dbReference type="Gene3D" id="2.30.42.10">
    <property type="match status" value="1"/>
</dbReference>
<dbReference type="CDD" id="cd14473">
    <property type="entry name" value="FERM_B-lobe"/>
    <property type="match status" value="1"/>
</dbReference>
<dbReference type="HOGENOM" id="CLU_005748_0_0_1"/>
<feature type="compositionally biased region" description="Polar residues" evidence="1">
    <location>
        <begin position="1090"/>
        <end position="1099"/>
    </location>
</feature>
<dbReference type="SUPFAM" id="SSF50156">
    <property type="entry name" value="PDZ domain-like"/>
    <property type="match status" value="1"/>
</dbReference>
<dbReference type="EMBL" id="ABJB010353190">
    <property type="status" value="NOT_ANNOTATED_CDS"/>
    <property type="molecule type" value="Genomic_DNA"/>
</dbReference>